<proteinExistence type="predicted"/>
<accession>C2XWB5</accession>
<dbReference type="Proteomes" id="UP000001753">
    <property type="component" value="Chromosome"/>
</dbReference>
<sequence length="126" mass="15023">MKLKDRQELDTMIKGFGGIFWRTKNLDVIKKWYSEVLKIEIENWNGTVIKPELGTETIFSFFAENDSYFPTEQQVMLNFQVHNLNETIQHLEQIGVPLEKKEEISEFGKFIWIKDPEGRLIELWEK</sequence>
<dbReference type="PANTHER" id="PTHR33993">
    <property type="entry name" value="GLYOXALASE-RELATED"/>
    <property type="match status" value="1"/>
</dbReference>
<protein>
    <submittedName>
        <fullName evidence="2">Glyoxalase</fullName>
    </submittedName>
</protein>
<name>C2XWB5_BACMY</name>
<dbReference type="InterPro" id="IPR052164">
    <property type="entry name" value="Anthracycline_SecMetBiosynth"/>
</dbReference>
<dbReference type="PROSITE" id="PS51819">
    <property type="entry name" value="VOC"/>
    <property type="match status" value="1"/>
</dbReference>
<dbReference type="EMBL" id="ACMP01000083">
    <property type="protein sequence ID" value="EEL70176.1"/>
    <property type="molecule type" value="Genomic_DNA"/>
</dbReference>
<dbReference type="InterPro" id="IPR029068">
    <property type="entry name" value="Glyas_Bleomycin-R_OHBP_Dase"/>
</dbReference>
<dbReference type="Gene3D" id="3.10.180.10">
    <property type="entry name" value="2,3-Dihydroxybiphenyl 1,2-Dioxygenase, domain 1"/>
    <property type="match status" value="1"/>
</dbReference>
<gene>
    <name evidence="2" type="ORF">bcere0026_29910</name>
</gene>
<evidence type="ECO:0000313" key="2">
    <source>
        <dbReference type="EMBL" id="EEL70176.1"/>
    </source>
</evidence>
<dbReference type="InterPro" id="IPR037523">
    <property type="entry name" value="VOC_core"/>
</dbReference>
<dbReference type="SUPFAM" id="SSF54593">
    <property type="entry name" value="Glyoxalase/Bleomycin resistance protein/Dihydroxybiphenyl dioxygenase"/>
    <property type="match status" value="1"/>
</dbReference>
<dbReference type="HOGENOM" id="CLU_127639_0_0_9"/>
<dbReference type="PANTHER" id="PTHR33993:SF5">
    <property type="entry name" value="GLYOXALASE"/>
    <property type="match status" value="1"/>
</dbReference>
<feature type="domain" description="VOC" evidence="1">
    <location>
        <begin position="15"/>
        <end position="126"/>
    </location>
</feature>
<reference evidence="2" key="1">
    <citation type="journal article" date="2012" name="Genome Res.">
        <title>Genomic characterization of the Bacillus cereus sensu lato species: Backdrop to the evolution of Bacillus anthracis.</title>
        <authorList>
            <person name="Zwick M.E."/>
            <person name="Joseph S.J."/>
            <person name="Didelot X."/>
            <person name="Chen P.E."/>
            <person name="Bishop-Lilly K.A."/>
            <person name="Stewart A.C."/>
            <person name="Willner K."/>
            <person name="Nolan N."/>
            <person name="Lentz S."/>
            <person name="Thomason M.K."/>
            <person name="Sozhamannan S."/>
            <person name="Mateczun A.J."/>
            <person name="Du L."/>
            <person name="Read T.D."/>
        </authorList>
    </citation>
    <scope>NUCLEOTIDE SEQUENCE [LARGE SCALE GENOMIC DNA]</scope>
    <source>
        <strain evidence="2">AH603</strain>
    </source>
</reference>
<evidence type="ECO:0000259" key="1">
    <source>
        <dbReference type="PROSITE" id="PS51819"/>
    </source>
</evidence>
<organism evidence="2">
    <name type="scientific">Bacillus mycoides</name>
    <dbReference type="NCBI Taxonomy" id="1405"/>
    <lineage>
        <taxon>Bacteria</taxon>
        <taxon>Bacillati</taxon>
        <taxon>Bacillota</taxon>
        <taxon>Bacilli</taxon>
        <taxon>Bacillales</taxon>
        <taxon>Bacillaceae</taxon>
        <taxon>Bacillus</taxon>
        <taxon>Bacillus cereus group</taxon>
    </lineage>
</organism>
<dbReference type="AlphaFoldDB" id="C2XWB5"/>
<comment type="caution">
    <text evidence="2">The sequence shown here is derived from an EMBL/GenBank/DDBJ whole genome shotgun (WGS) entry which is preliminary data.</text>
</comment>